<dbReference type="EMBL" id="LAZR01030947">
    <property type="protein sequence ID" value="KKL55146.1"/>
    <property type="molecule type" value="Genomic_DNA"/>
</dbReference>
<feature type="non-terminal residue" evidence="1">
    <location>
        <position position="298"/>
    </location>
</feature>
<reference evidence="1" key="1">
    <citation type="journal article" date="2015" name="Nature">
        <title>Complex archaea that bridge the gap between prokaryotes and eukaryotes.</title>
        <authorList>
            <person name="Spang A."/>
            <person name="Saw J.H."/>
            <person name="Jorgensen S.L."/>
            <person name="Zaremba-Niedzwiedzka K."/>
            <person name="Martijn J."/>
            <person name="Lind A.E."/>
            <person name="van Eijk R."/>
            <person name="Schleper C."/>
            <person name="Guy L."/>
            <person name="Ettema T.J."/>
        </authorList>
    </citation>
    <scope>NUCLEOTIDE SEQUENCE</scope>
</reference>
<protein>
    <submittedName>
        <fullName evidence="1">Uncharacterized protein</fullName>
    </submittedName>
</protein>
<organism evidence="1">
    <name type="scientific">marine sediment metagenome</name>
    <dbReference type="NCBI Taxonomy" id="412755"/>
    <lineage>
        <taxon>unclassified sequences</taxon>
        <taxon>metagenomes</taxon>
        <taxon>ecological metagenomes</taxon>
    </lineage>
</organism>
<dbReference type="InterPro" id="IPR029044">
    <property type="entry name" value="Nucleotide-diphossugar_trans"/>
</dbReference>
<dbReference type="SUPFAM" id="SSF53448">
    <property type="entry name" value="Nucleotide-diphospho-sugar transferases"/>
    <property type="match status" value="2"/>
</dbReference>
<dbReference type="Gene3D" id="3.90.550.10">
    <property type="entry name" value="Spore Coat Polysaccharide Biosynthesis Protein SpsA, Chain A"/>
    <property type="match status" value="1"/>
</dbReference>
<gene>
    <name evidence="1" type="ORF">LCGC14_2258350</name>
</gene>
<proteinExistence type="predicted"/>
<sequence length="298" mass="35083">MSEQRTIVLVLKNGKGFGFRDVELIVRHITGLWQAEVPPRIICLWDKASEHYNLGNVELIPLRNKWPGTWSRMELYSPEMEQYRPFLYIDLDTAIIQSLENIFDMVKDPTQFITLEDFYQKRKLATGLVWFPAGSEKLQIIWKAWERTKHNPRKRMDFFLRKVINPDTFWQNLTNTIHDFKPSKQPLLASIPRKANLICFHGNPRVFAAQDIQWVKKYVSTTFTEPLKEDILVTVIIPYNKDRGWLKEAIDSVPKGVQLLLSKGRQNWPCNFNKVLDQAEGKYIKYLHEDDMLTENCI</sequence>
<accession>A0A0F9DMW0</accession>
<comment type="caution">
    <text evidence="1">The sequence shown here is derived from an EMBL/GenBank/DDBJ whole genome shotgun (WGS) entry which is preliminary data.</text>
</comment>
<dbReference type="AlphaFoldDB" id="A0A0F9DMW0"/>
<evidence type="ECO:0000313" key="1">
    <source>
        <dbReference type="EMBL" id="KKL55146.1"/>
    </source>
</evidence>
<name>A0A0F9DMW0_9ZZZZ</name>